<accession>A0A934JYZ3</accession>
<comment type="cofactor">
    <cofactor evidence="5">
        <name>[2Fe-2S] cluster</name>
        <dbReference type="ChEBI" id="CHEBI:190135"/>
    </cofactor>
</comment>
<comment type="caution">
    <text evidence="8">The sequence shown here is derived from an EMBL/GenBank/DDBJ whole genome shotgun (WGS) entry which is preliminary data.</text>
</comment>
<evidence type="ECO:0000313" key="8">
    <source>
        <dbReference type="EMBL" id="MBJ7596739.1"/>
    </source>
</evidence>
<dbReference type="PANTHER" id="PTHR21496:SF0">
    <property type="entry name" value="RIESKE DOMAIN-CONTAINING PROTEIN"/>
    <property type="match status" value="1"/>
</dbReference>
<name>A0A934JYZ3_9BACT</name>
<evidence type="ECO:0000259" key="7">
    <source>
        <dbReference type="PROSITE" id="PS51296"/>
    </source>
</evidence>
<dbReference type="PANTHER" id="PTHR21496">
    <property type="entry name" value="FERREDOXIN-RELATED"/>
    <property type="match status" value="1"/>
</dbReference>
<keyword evidence="3" id="KW-0408">Iron</keyword>
<feature type="domain" description="Rieske" evidence="7">
    <location>
        <begin position="194"/>
        <end position="289"/>
    </location>
</feature>
<dbReference type="GO" id="GO:0016705">
    <property type="term" value="F:oxidoreductase activity, acting on paired donors, with incorporation or reduction of molecular oxygen"/>
    <property type="evidence" value="ECO:0007669"/>
    <property type="project" value="UniProtKB-ARBA"/>
</dbReference>
<keyword evidence="9" id="KW-1185">Reference proteome</keyword>
<protein>
    <submittedName>
        <fullName evidence="8">Rieske 2Fe-2S domain-containing protein</fullName>
    </submittedName>
</protein>
<organism evidence="8 9">
    <name type="scientific">Candidatus Nephthysia bennettiae</name>
    <dbReference type="NCBI Taxonomy" id="3127016"/>
    <lineage>
        <taxon>Bacteria</taxon>
        <taxon>Bacillati</taxon>
        <taxon>Candidatus Dormiibacterota</taxon>
        <taxon>Candidatus Dormibacteria</taxon>
        <taxon>Candidatus Dormibacterales</taxon>
        <taxon>Candidatus Dormibacteraceae</taxon>
        <taxon>Candidatus Nephthysia</taxon>
    </lineage>
</organism>
<dbReference type="InterPro" id="IPR017941">
    <property type="entry name" value="Rieske_2Fe-2S"/>
</dbReference>
<keyword evidence="2" id="KW-0479">Metal-binding</keyword>
<dbReference type="GO" id="GO:0046872">
    <property type="term" value="F:metal ion binding"/>
    <property type="evidence" value="ECO:0007669"/>
    <property type="project" value="UniProtKB-KW"/>
</dbReference>
<dbReference type="Pfam" id="PF09990">
    <property type="entry name" value="DUF2231"/>
    <property type="match status" value="1"/>
</dbReference>
<sequence>METSQPWTMESSWNARVVGPLEEQAWLDQAADYVLELAKPLLELPQADKVMDFLHGRWLGHALHPVLTDLPIGMWSSSLLLDLVGAHKSAGVLSAMGSAGAVGAAASGFADWSDTVGRDRRLGILHGLLNVGGLALQVLSLGARLRRRKGSAVMLSAAGLTVSSAAAYLGGELVFGRGVMVNRDAWVSGPEDWTPVMAEAEVAEGAVKPAEVGGRNILLYREKGRVHAIEATCSHFGGPLQEGEVKDGVVTCPWHGSQFRLTDGAVCHGPATFPQPRLETRVRQGQVEVRGRQG</sequence>
<evidence type="ECO:0000256" key="3">
    <source>
        <dbReference type="ARBA" id="ARBA00023004"/>
    </source>
</evidence>
<evidence type="ECO:0000256" key="5">
    <source>
        <dbReference type="ARBA" id="ARBA00034078"/>
    </source>
</evidence>
<dbReference type="AlphaFoldDB" id="A0A934JYZ3"/>
<keyword evidence="1" id="KW-0001">2Fe-2S</keyword>
<evidence type="ECO:0000256" key="4">
    <source>
        <dbReference type="ARBA" id="ARBA00023014"/>
    </source>
</evidence>
<dbReference type="GO" id="GO:0051537">
    <property type="term" value="F:2 iron, 2 sulfur cluster binding"/>
    <property type="evidence" value="ECO:0007669"/>
    <property type="project" value="UniProtKB-KW"/>
</dbReference>
<reference evidence="8" key="1">
    <citation type="submission" date="2020-10" db="EMBL/GenBank/DDBJ databases">
        <title>Ca. Dormibacterota MAGs.</title>
        <authorList>
            <person name="Montgomery K."/>
        </authorList>
    </citation>
    <scope>NUCLEOTIDE SEQUENCE [LARGE SCALE GENOMIC DNA]</scope>
    <source>
        <strain evidence="8">SC8812_S17_10</strain>
    </source>
</reference>
<evidence type="ECO:0000256" key="2">
    <source>
        <dbReference type="ARBA" id="ARBA00022723"/>
    </source>
</evidence>
<dbReference type="Proteomes" id="UP000612893">
    <property type="component" value="Unassembled WGS sequence"/>
</dbReference>
<dbReference type="InterPro" id="IPR036922">
    <property type="entry name" value="Rieske_2Fe-2S_sf"/>
</dbReference>
<gene>
    <name evidence="8" type="ORF">JF922_01445</name>
</gene>
<dbReference type="PROSITE" id="PS51296">
    <property type="entry name" value="RIESKE"/>
    <property type="match status" value="1"/>
</dbReference>
<dbReference type="SUPFAM" id="SSF50022">
    <property type="entry name" value="ISP domain"/>
    <property type="match status" value="1"/>
</dbReference>
<evidence type="ECO:0000313" key="9">
    <source>
        <dbReference type="Proteomes" id="UP000612893"/>
    </source>
</evidence>
<dbReference type="Pfam" id="PF00355">
    <property type="entry name" value="Rieske"/>
    <property type="match status" value="1"/>
</dbReference>
<keyword evidence="4" id="KW-0411">Iron-sulfur</keyword>
<dbReference type="GO" id="GO:0004497">
    <property type="term" value="F:monooxygenase activity"/>
    <property type="evidence" value="ECO:0007669"/>
    <property type="project" value="UniProtKB-ARBA"/>
</dbReference>
<dbReference type="RefSeq" id="WP_338198568.1">
    <property type="nucleotide sequence ID" value="NZ_JAEKNR010000020.1"/>
</dbReference>
<comment type="similarity">
    <text evidence="6">Belongs to the bacterial ring-hydroxylating dioxygenase ferredoxin component family.</text>
</comment>
<proteinExistence type="inferred from homology"/>
<dbReference type="InterPro" id="IPR019251">
    <property type="entry name" value="DUF2231_TM"/>
</dbReference>
<evidence type="ECO:0000256" key="1">
    <source>
        <dbReference type="ARBA" id="ARBA00022714"/>
    </source>
</evidence>
<dbReference type="EMBL" id="JAEKNR010000020">
    <property type="protein sequence ID" value="MBJ7596739.1"/>
    <property type="molecule type" value="Genomic_DNA"/>
</dbReference>
<dbReference type="CDD" id="cd03467">
    <property type="entry name" value="Rieske"/>
    <property type="match status" value="1"/>
</dbReference>
<evidence type="ECO:0000256" key="6">
    <source>
        <dbReference type="ARBA" id="ARBA00038001"/>
    </source>
</evidence>
<dbReference type="Gene3D" id="2.102.10.10">
    <property type="entry name" value="Rieske [2Fe-2S] iron-sulphur domain"/>
    <property type="match status" value="1"/>
</dbReference>